<dbReference type="AlphaFoldDB" id="A0A3Q4I3T8"/>
<evidence type="ECO:0000256" key="5">
    <source>
        <dbReference type="ARBA" id="ARBA00022777"/>
    </source>
</evidence>
<evidence type="ECO:0000256" key="4">
    <source>
        <dbReference type="ARBA" id="ARBA00022741"/>
    </source>
</evidence>
<name>A0A3Q4I3T8_NEOBR</name>
<dbReference type="GO" id="GO:0005634">
    <property type="term" value="C:nucleus"/>
    <property type="evidence" value="ECO:0007669"/>
    <property type="project" value="TreeGrafter"/>
</dbReference>
<dbReference type="PANTHER" id="PTHR24342:SF20">
    <property type="entry name" value="MYOSIN LIGHT CHAIN KINASE, SMOOTH MUSCLE"/>
    <property type="match status" value="1"/>
</dbReference>
<keyword evidence="2" id="KW-0723">Serine/threonine-protein kinase</keyword>
<keyword evidence="4" id="KW-0547">Nucleotide-binding</keyword>
<reference evidence="9" key="1">
    <citation type="submission" date="2025-08" db="UniProtKB">
        <authorList>
            <consortium name="Ensembl"/>
        </authorList>
    </citation>
    <scope>IDENTIFICATION</scope>
</reference>
<dbReference type="Bgee" id="ENSNBRG00000021685">
    <property type="expression patterns" value="Expressed in muscle tissue and 6 other cell types or tissues"/>
</dbReference>
<dbReference type="PROSITE" id="PS50011">
    <property type="entry name" value="PROTEIN_KINASE_DOM"/>
    <property type="match status" value="1"/>
</dbReference>
<dbReference type="Proteomes" id="UP000261580">
    <property type="component" value="Unassembled WGS sequence"/>
</dbReference>
<dbReference type="Gene3D" id="1.10.510.10">
    <property type="entry name" value="Transferase(Phosphotransferase) domain 1"/>
    <property type="match status" value="1"/>
</dbReference>
<feature type="domain" description="Protein kinase" evidence="8">
    <location>
        <begin position="1"/>
        <end position="163"/>
    </location>
</feature>
<evidence type="ECO:0000256" key="1">
    <source>
        <dbReference type="ARBA" id="ARBA00006692"/>
    </source>
</evidence>
<evidence type="ECO:0000313" key="10">
    <source>
        <dbReference type="Proteomes" id="UP000261580"/>
    </source>
</evidence>
<keyword evidence="7" id="KW-1133">Transmembrane helix</keyword>
<evidence type="ECO:0000259" key="8">
    <source>
        <dbReference type="PROSITE" id="PS50011"/>
    </source>
</evidence>
<dbReference type="GeneTree" id="ENSGT01150000286978"/>
<dbReference type="GO" id="GO:0004674">
    <property type="term" value="F:protein serine/threonine kinase activity"/>
    <property type="evidence" value="ECO:0007669"/>
    <property type="project" value="UniProtKB-KW"/>
</dbReference>
<keyword evidence="7" id="KW-0472">Membrane</keyword>
<keyword evidence="5" id="KW-0418">Kinase</keyword>
<dbReference type="SMART" id="SM00220">
    <property type="entry name" value="S_TKc"/>
    <property type="match status" value="1"/>
</dbReference>
<keyword evidence="3" id="KW-0808">Transferase</keyword>
<dbReference type="Pfam" id="PF00069">
    <property type="entry name" value="Pkinase"/>
    <property type="match status" value="1"/>
</dbReference>
<keyword evidence="7" id="KW-0812">Transmembrane</keyword>
<dbReference type="STRING" id="32507.ENSNBRP00000028448"/>
<keyword evidence="6" id="KW-0067">ATP-binding</keyword>
<keyword evidence="10" id="KW-1185">Reference proteome</keyword>
<evidence type="ECO:0000256" key="6">
    <source>
        <dbReference type="ARBA" id="ARBA00022840"/>
    </source>
</evidence>
<accession>A0A3Q4I3T8</accession>
<dbReference type="GO" id="GO:0043065">
    <property type="term" value="P:positive regulation of apoptotic process"/>
    <property type="evidence" value="ECO:0007669"/>
    <property type="project" value="TreeGrafter"/>
</dbReference>
<feature type="transmembrane region" description="Helical" evidence="7">
    <location>
        <begin position="20"/>
        <end position="39"/>
    </location>
</feature>
<dbReference type="SUPFAM" id="SSF56112">
    <property type="entry name" value="Protein kinase-like (PK-like)"/>
    <property type="match status" value="1"/>
</dbReference>
<dbReference type="Ensembl" id="ENSNBRT00000029192.1">
    <property type="protein sequence ID" value="ENSNBRP00000028448.1"/>
    <property type="gene ID" value="ENSNBRG00000021685.1"/>
</dbReference>
<proteinExistence type="inferred from homology"/>
<comment type="similarity">
    <text evidence="1">Belongs to the protein kinase superfamily. CAMK Ser/Thr protein kinase family.</text>
</comment>
<organism evidence="9 10">
    <name type="scientific">Neolamprologus brichardi</name>
    <name type="common">Fairy cichlid</name>
    <name type="synonym">Lamprologus brichardi</name>
    <dbReference type="NCBI Taxonomy" id="32507"/>
    <lineage>
        <taxon>Eukaryota</taxon>
        <taxon>Metazoa</taxon>
        <taxon>Chordata</taxon>
        <taxon>Craniata</taxon>
        <taxon>Vertebrata</taxon>
        <taxon>Euteleostomi</taxon>
        <taxon>Actinopterygii</taxon>
        <taxon>Neopterygii</taxon>
        <taxon>Teleostei</taxon>
        <taxon>Neoteleostei</taxon>
        <taxon>Acanthomorphata</taxon>
        <taxon>Ovalentaria</taxon>
        <taxon>Cichlomorphae</taxon>
        <taxon>Cichliformes</taxon>
        <taxon>Cichlidae</taxon>
        <taxon>African cichlids</taxon>
        <taxon>Pseudocrenilabrinae</taxon>
        <taxon>Lamprologini</taxon>
        <taxon>Neolamprologus</taxon>
    </lineage>
</organism>
<evidence type="ECO:0000256" key="2">
    <source>
        <dbReference type="ARBA" id="ARBA00022527"/>
    </source>
</evidence>
<evidence type="ECO:0000313" key="9">
    <source>
        <dbReference type="Ensembl" id="ENSNBRP00000028448.1"/>
    </source>
</evidence>
<dbReference type="GO" id="GO:0005524">
    <property type="term" value="F:ATP binding"/>
    <property type="evidence" value="ECO:0007669"/>
    <property type="project" value="UniProtKB-KW"/>
</dbReference>
<evidence type="ECO:0000256" key="7">
    <source>
        <dbReference type="SAM" id="Phobius"/>
    </source>
</evidence>
<dbReference type="PANTHER" id="PTHR24342">
    <property type="entry name" value="SERINE/THREONINE-PROTEIN KINASE 17"/>
    <property type="match status" value="1"/>
</dbReference>
<dbReference type="InterPro" id="IPR000719">
    <property type="entry name" value="Prot_kinase_dom"/>
</dbReference>
<reference evidence="9" key="2">
    <citation type="submission" date="2025-09" db="UniProtKB">
        <authorList>
            <consortium name="Ensembl"/>
        </authorList>
    </citation>
    <scope>IDENTIFICATION</scope>
</reference>
<sequence length="199" mass="22800">MSRPRRTATCIKTKLTCEYLRIYLLLNLYLFTGIIPRNIPICSNVKIIELGQSRHLTPGDQIKIQYTTAEYAAPEIHQCDMVSTVTDMWSVGVLAYVLLSGLNPFTAETNQQTIDNISSAAYSYDDESFKQVSVEALDFTDRLMTKERKHRMTAAEALAHPWLTKPAEEISVFIWLFNERLQFVKRGGKSVCFYTIFEI</sequence>
<dbReference type="GO" id="GO:0035556">
    <property type="term" value="P:intracellular signal transduction"/>
    <property type="evidence" value="ECO:0007669"/>
    <property type="project" value="TreeGrafter"/>
</dbReference>
<protein>
    <recommendedName>
        <fullName evidence="8">Protein kinase domain-containing protein</fullName>
    </recommendedName>
</protein>
<evidence type="ECO:0000256" key="3">
    <source>
        <dbReference type="ARBA" id="ARBA00022679"/>
    </source>
</evidence>
<dbReference type="InterPro" id="IPR011009">
    <property type="entry name" value="Kinase-like_dom_sf"/>
</dbReference>